<sequence length="313" mass="33654">MDGHIVITGATGVIGKEVAKRLISSGRKVVVFARSTEAAKVKVPGAAAYVHWDSGMATGEWTKWIDGAYGAIHLAGKPLLDARWTEEHKQACYDSRIDGTRALVAAMTAASVKPQVFLSSSAIGYYGSFERCQDTPQLGESGAPGQDFLAKICFDWEKEAIAAEKLGIRVVRLRTGIVLSTKGGMLQKMMTPFDFFIGGPIGSGQQCISWIHLDDEVGIILESLDNEAYQGPVNGVAPEPVSMKVFAETLGAVMHRPSLLPVPKLAVQVLMGEGAEYAVTGQNVKPEFLEQHGFPFAWAYLNDALGDLISRGI</sequence>
<dbReference type="Gene3D" id="3.40.50.720">
    <property type="entry name" value="NAD(P)-binding Rossmann-like Domain"/>
    <property type="match status" value="1"/>
</dbReference>
<comment type="caution">
    <text evidence="4">The sequence shown here is derived from an EMBL/GenBank/DDBJ whole genome shotgun (WGS) entry which is preliminary data.</text>
</comment>
<protein>
    <submittedName>
        <fullName evidence="4">TIGR01777 family protein</fullName>
    </submittedName>
</protein>
<evidence type="ECO:0000259" key="2">
    <source>
        <dbReference type="Pfam" id="PF01370"/>
    </source>
</evidence>
<dbReference type="InterPro" id="IPR010099">
    <property type="entry name" value="SDR39U1"/>
</dbReference>
<dbReference type="NCBIfam" id="TIGR01777">
    <property type="entry name" value="yfcH"/>
    <property type="match status" value="1"/>
</dbReference>
<evidence type="ECO:0000313" key="4">
    <source>
        <dbReference type="EMBL" id="HHE32573.1"/>
    </source>
</evidence>
<reference evidence="4" key="1">
    <citation type="journal article" date="2020" name="mSystems">
        <title>Genome- and Community-Level Interaction Insights into Carbon Utilization and Element Cycling Functions of Hydrothermarchaeota in Hydrothermal Sediment.</title>
        <authorList>
            <person name="Zhou Z."/>
            <person name="Liu Y."/>
            <person name="Xu W."/>
            <person name="Pan J."/>
            <person name="Luo Z.H."/>
            <person name="Li M."/>
        </authorList>
    </citation>
    <scope>NUCLEOTIDE SEQUENCE [LARGE SCALE GENOMIC DNA]</scope>
    <source>
        <strain evidence="4">HyVt-633</strain>
    </source>
</reference>
<dbReference type="Pfam" id="PF01370">
    <property type="entry name" value="Epimerase"/>
    <property type="match status" value="1"/>
</dbReference>
<dbReference type="InterPro" id="IPR036291">
    <property type="entry name" value="NAD(P)-bd_dom_sf"/>
</dbReference>
<dbReference type="EMBL" id="DRSQ01000164">
    <property type="protein sequence ID" value="HHE32573.1"/>
    <property type="molecule type" value="Genomic_DNA"/>
</dbReference>
<accession>A0A7C5DES3</accession>
<feature type="domain" description="DUF1731" evidence="3">
    <location>
        <begin position="262"/>
        <end position="308"/>
    </location>
</feature>
<gene>
    <name evidence="4" type="ORF">ENL07_08110</name>
</gene>
<dbReference type="InterPro" id="IPR001509">
    <property type="entry name" value="Epimerase_deHydtase"/>
</dbReference>
<evidence type="ECO:0000256" key="1">
    <source>
        <dbReference type="ARBA" id="ARBA00009353"/>
    </source>
</evidence>
<dbReference type="SUPFAM" id="SSF51735">
    <property type="entry name" value="NAD(P)-binding Rossmann-fold domains"/>
    <property type="match status" value="1"/>
</dbReference>
<evidence type="ECO:0000259" key="3">
    <source>
        <dbReference type="Pfam" id="PF08338"/>
    </source>
</evidence>
<comment type="similarity">
    <text evidence="1">Belongs to the NAD(P)-dependent epimerase/dehydratase family. SDR39U1 subfamily.</text>
</comment>
<dbReference type="Pfam" id="PF08338">
    <property type="entry name" value="DUF1731"/>
    <property type="match status" value="1"/>
</dbReference>
<name>A0A7C5DES3_9CHLB</name>
<dbReference type="PANTHER" id="PTHR11092:SF0">
    <property type="entry name" value="EPIMERASE FAMILY PROTEIN SDR39U1"/>
    <property type="match status" value="1"/>
</dbReference>
<dbReference type="Proteomes" id="UP000886058">
    <property type="component" value="Unassembled WGS sequence"/>
</dbReference>
<dbReference type="AlphaFoldDB" id="A0A7C5DES3"/>
<feature type="domain" description="NAD-dependent epimerase/dehydratase" evidence="2">
    <location>
        <begin position="5"/>
        <end position="226"/>
    </location>
</feature>
<dbReference type="PANTHER" id="PTHR11092">
    <property type="entry name" value="SUGAR NUCLEOTIDE EPIMERASE RELATED"/>
    <property type="match status" value="1"/>
</dbReference>
<dbReference type="InterPro" id="IPR013549">
    <property type="entry name" value="DUF1731"/>
</dbReference>
<proteinExistence type="inferred from homology"/>
<dbReference type="CDD" id="cd05242">
    <property type="entry name" value="SDR_a8"/>
    <property type="match status" value="1"/>
</dbReference>
<organism evidence="4">
    <name type="scientific">Chlorobaculum parvum</name>
    <dbReference type="NCBI Taxonomy" id="274539"/>
    <lineage>
        <taxon>Bacteria</taxon>
        <taxon>Pseudomonadati</taxon>
        <taxon>Chlorobiota</taxon>
        <taxon>Chlorobiia</taxon>
        <taxon>Chlorobiales</taxon>
        <taxon>Chlorobiaceae</taxon>
        <taxon>Chlorobaculum</taxon>
    </lineage>
</organism>